<dbReference type="SUPFAM" id="SSF55729">
    <property type="entry name" value="Acyl-CoA N-acyltransferases (Nat)"/>
    <property type="match status" value="1"/>
</dbReference>
<organism evidence="2 3">
    <name type="scientific">Lachnoclostridium phocaeense</name>
    <dbReference type="NCBI Taxonomy" id="1871021"/>
    <lineage>
        <taxon>Bacteria</taxon>
        <taxon>Bacillati</taxon>
        <taxon>Bacillota</taxon>
        <taxon>Clostridia</taxon>
        <taxon>Lachnospirales</taxon>
        <taxon>Lachnospiraceae</taxon>
    </lineage>
</organism>
<comment type="caution">
    <text evidence="2">The sequence shown here is derived from an EMBL/GenBank/DDBJ whole genome shotgun (WGS) entry which is preliminary data.</text>
</comment>
<reference evidence="2" key="1">
    <citation type="journal article" date="2021" name="PeerJ">
        <title>Extensive microbial diversity within the chicken gut microbiome revealed by metagenomics and culture.</title>
        <authorList>
            <person name="Gilroy R."/>
            <person name="Ravi A."/>
            <person name="Getino M."/>
            <person name="Pursley I."/>
            <person name="Horton D.L."/>
            <person name="Alikhan N.F."/>
            <person name="Baker D."/>
            <person name="Gharbi K."/>
            <person name="Hall N."/>
            <person name="Watson M."/>
            <person name="Adriaenssens E.M."/>
            <person name="Foster-Nyarko E."/>
            <person name="Jarju S."/>
            <person name="Secka A."/>
            <person name="Antonio M."/>
            <person name="Oren A."/>
            <person name="Chaudhuri R.R."/>
            <person name="La Ragione R."/>
            <person name="Hildebrand F."/>
            <person name="Pallen M.J."/>
        </authorList>
    </citation>
    <scope>NUCLEOTIDE SEQUENCE</scope>
    <source>
        <strain evidence="2">ChiSjej5B23-16112</strain>
    </source>
</reference>
<protein>
    <submittedName>
        <fullName evidence="2">N-acetyltransferase</fullName>
    </submittedName>
</protein>
<dbReference type="Gene3D" id="3.40.630.30">
    <property type="match status" value="1"/>
</dbReference>
<evidence type="ECO:0000259" key="1">
    <source>
        <dbReference type="PROSITE" id="PS51186"/>
    </source>
</evidence>
<dbReference type="Pfam" id="PF00583">
    <property type="entry name" value="Acetyltransf_1"/>
    <property type="match status" value="1"/>
</dbReference>
<dbReference type="InterPro" id="IPR000182">
    <property type="entry name" value="GNAT_dom"/>
</dbReference>
<dbReference type="PROSITE" id="PS51186">
    <property type="entry name" value="GNAT"/>
    <property type="match status" value="1"/>
</dbReference>
<sequence length="169" mass="18672">MKIRQETPKDYEEVYELIREAFASAEHADGNEQDLVEALRKGDAFIPELSLVAEEDGQLAGHILFTKAQVGEAEVLALAPLSVRPAFQRQGVGTALIEEGHRIARKMGYAYSIVLGSDSYYPRTGYREAVHFGVEVPDGIPSANFMAVRLREDARPLGGQIIYAEEFGM</sequence>
<dbReference type="InterPro" id="IPR050276">
    <property type="entry name" value="MshD_Acetyltransferase"/>
</dbReference>
<dbReference type="RefSeq" id="WP_076776525.1">
    <property type="nucleotide sequence ID" value="NZ_CALKQL010000039.1"/>
</dbReference>
<dbReference type="PANTHER" id="PTHR43617">
    <property type="entry name" value="L-AMINO ACID N-ACETYLTRANSFERASE"/>
    <property type="match status" value="1"/>
</dbReference>
<dbReference type="PANTHER" id="PTHR43617:SF2">
    <property type="entry name" value="UPF0039 PROTEIN SLL0451"/>
    <property type="match status" value="1"/>
</dbReference>
<name>A0A921LDA1_9FIRM</name>
<dbReference type="EMBL" id="DYVY01000049">
    <property type="protein sequence ID" value="HJF93715.1"/>
    <property type="molecule type" value="Genomic_DNA"/>
</dbReference>
<accession>A0A921LDA1</accession>
<proteinExistence type="predicted"/>
<feature type="domain" description="N-acetyltransferase" evidence="1">
    <location>
        <begin position="1"/>
        <end position="151"/>
    </location>
</feature>
<dbReference type="InterPro" id="IPR016181">
    <property type="entry name" value="Acyl_CoA_acyltransferase"/>
</dbReference>
<reference evidence="2" key="2">
    <citation type="submission" date="2021-09" db="EMBL/GenBank/DDBJ databases">
        <authorList>
            <person name="Gilroy R."/>
        </authorList>
    </citation>
    <scope>NUCLEOTIDE SEQUENCE</scope>
    <source>
        <strain evidence="2">ChiSjej5B23-16112</strain>
    </source>
</reference>
<evidence type="ECO:0000313" key="3">
    <source>
        <dbReference type="Proteomes" id="UP000769156"/>
    </source>
</evidence>
<dbReference type="Proteomes" id="UP000769156">
    <property type="component" value="Unassembled WGS sequence"/>
</dbReference>
<dbReference type="AlphaFoldDB" id="A0A921LDA1"/>
<evidence type="ECO:0000313" key="2">
    <source>
        <dbReference type="EMBL" id="HJF93715.1"/>
    </source>
</evidence>
<dbReference type="GO" id="GO:0016747">
    <property type="term" value="F:acyltransferase activity, transferring groups other than amino-acyl groups"/>
    <property type="evidence" value="ECO:0007669"/>
    <property type="project" value="InterPro"/>
</dbReference>
<dbReference type="OrthoDB" id="9797178at2"/>
<gene>
    <name evidence="2" type="ORF">K8V82_02880</name>
</gene>
<dbReference type="CDD" id="cd04301">
    <property type="entry name" value="NAT_SF"/>
    <property type="match status" value="1"/>
</dbReference>